<dbReference type="Proteomes" id="UP000054783">
    <property type="component" value="Unassembled WGS sequence"/>
</dbReference>
<gene>
    <name evidence="1" type="ORF">T12_16550</name>
</gene>
<sequence>MVNCPFDIGDQEHLVQDIVQALTSGQQITFALNEIFVVARAETTSQDDQSIIGYRVTLSIAYRPRSDGTHKPQHHLGAVTKSVDVSMEIRLLCNASTCAYSWGDNNEDKITRAAENNSSGHAQFKTMVDLCSTDETTLMRFSTNRIHEWIKQQHTTTCRFRNHRAEYNAKRQLRSLACHGYFYTSVVVRRFAFRPTFARLTSAVIHKQNSSKQPAMRTARRSEDLPLKLLGYITLNITVHSDEPP</sequence>
<dbReference type="OrthoDB" id="5923812at2759"/>
<reference evidence="1 2" key="1">
    <citation type="submission" date="2015-01" db="EMBL/GenBank/DDBJ databases">
        <title>Evolution of Trichinella species and genotypes.</title>
        <authorList>
            <person name="Korhonen P.K."/>
            <person name="Edoardo P."/>
            <person name="Giuseppe L.R."/>
            <person name="Gasser R.B."/>
        </authorList>
    </citation>
    <scope>NUCLEOTIDE SEQUENCE [LARGE SCALE GENOMIC DNA]</scope>
    <source>
        <strain evidence="1">ISS2496</strain>
    </source>
</reference>
<dbReference type="EMBL" id="JYDQ01000982">
    <property type="protein sequence ID" value="KRY06028.1"/>
    <property type="molecule type" value="Genomic_DNA"/>
</dbReference>
<accession>A0A0V0Z0U5</accession>
<evidence type="ECO:0000313" key="1">
    <source>
        <dbReference type="EMBL" id="KRY06028.1"/>
    </source>
</evidence>
<organism evidence="1 2">
    <name type="scientific">Trichinella patagoniensis</name>
    <dbReference type="NCBI Taxonomy" id="990121"/>
    <lineage>
        <taxon>Eukaryota</taxon>
        <taxon>Metazoa</taxon>
        <taxon>Ecdysozoa</taxon>
        <taxon>Nematoda</taxon>
        <taxon>Enoplea</taxon>
        <taxon>Dorylaimia</taxon>
        <taxon>Trichinellida</taxon>
        <taxon>Trichinellidae</taxon>
        <taxon>Trichinella</taxon>
    </lineage>
</organism>
<dbReference type="AlphaFoldDB" id="A0A0V0Z0U5"/>
<comment type="caution">
    <text evidence="1">The sequence shown here is derived from an EMBL/GenBank/DDBJ whole genome shotgun (WGS) entry which is preliminary data.</text>
</comment>
<name>A0A0V0Z0U5_9BILA</name>
<keyword evidence="2" id="KW-1185">Reference proteome</keyword>
<evidence type="ECO:0000313" key="2">
    <source>
        <dbReference type="Proteomes" id="UP000054783"/>
    </source>
</evidence>
<protein>
    <submittedName>
        <fullName evidence="1">Uncharacterized protein</fullName>
    </submittedName>
</protein>
<proteinExistence type="predicted"/>